<gene>
    <name evidence="1" type="ORF">F4560_008615</name>
</gene>
<name>A0A7W9HUQ0_9PSEU</name>
<accession>A0A7W9HUQ0</accession>
<dbReference type="Proteomes" id="UP000552097">
    <property type="component" value="Unassembled WGS sequence"/>
</dbReference>
<reference evidence="1 2" key="1">
    <citation type="submission" date="2020-08" db="EMBL/GenBank/DDBJ databases">
        <title>Sequencing the genomes of 1000 actinobacteria strains.</title>
        <authorList>
            <person name="Klenk H.-P."/>
        </authorList>
    </citation>
    <scope>NUCLEOTIDE SEQUENCE [LARGE SCALE GENOMIC DNA]</scope>
    <source>
        <strain evidence="1 2">DSM 45486</strain>
    </source>
</reference>
<protein>
    <submittedName>
        <fullName evidence="1">Uncharacterized protein</fullName>
    </submittedName>
</protein>
<evidence type="ECO:0000313" key="2">
    <source>
        <dbReference type="Proteomes" id="UP000552097"/>
    </source>
</evidence>
<keyword evidence="2" id="KW-1185">Reference proteome</keyword>
<dbReference type="EMBL" id="JACHMO010000001">
    <property type="protein sequence ID" value="MBB5808847.1"/>
    <property type="molecule type" value="Genomic_DNA"/>
</dbReference>
<dbReference type="RefSeq" id="WP_312869818.1">
    <property type="nucleotide sequence ID" value="NZ_JACHMO010000001.1"/>
</dbReference>
<dbReference type="AlphaFoldDB" id="A0A7W9HUQ0"/>
<sequence length="160" mass="17426">MTASSTTDTEQGVPADVSALSRYYTELLCWPTTIDPSVGEVRLRLGDTVDALIMRAGFGGEVNHQLVRSMLSAPIIVVPGRPDDWIFLTQPRTPMRDSTIAHLVSLQVGWKETGSTIVLPAFGPAVSELRWLAQPNADLELPSWAAVVGAVRRTTSIRAW</sequence>
<evidence type="ECO:0000313" key="1">
    <source>
        <dbReference type="EMBL" id="MBB5808847.1"/>
    </source>
</evidence>
<comment type="caution">
    <text evidence="1">The sequence shown here is derived from an EMBL/GenBank/DDBJ whole genome shotgun (WGS) entry which is preliminary data.</text>
</comment>
<proteinExistence type="predicted"/>
<organism evidence="1 2">
    <name type="scientific">Saccharothrix ecbatanensis</name>
    <dbReference type="NCBI Taxonomy" id="1105145"/>
    <lineage>
        <taxon>Bacteria</taxon>
        <taxon>Bacillati</taxon>
        <taxon>Actinomycetota</taxon>
        <taxon>Actinomycetes</taxon>
        <taxon>Pseudonocardiales</taxon>
        <taxon>Pseudonocardiaceae</taxon>
        <taxon>Saccharothrix</taxon>
    </lineage>
</organism>